<sequence>MTDRLDIGESDKEENHVLPEFGHFLLILAAVIAFVFPWTILYGVLRKPPAFTGLWRPAVLTVFSGLTLSLFSLAYAFLTNDFSVTYVSENSNSYLETFYKIAAVWSSHEGSMLLWIWLISCWTTLFALLTNESEEVKAPAVASALLIIGLLSLFLVFTSNPFARQLPMVPAEGKDLNPILQDIGMIFHPPLLFLGYAGISLSFAFSIGCLLRRQLTPTSLNSLTKISSIAWGFLTAGNVLGSWWAYNELGWGGWWFWDPVENSSFIPWLLASAQLHALLLARKRHKLCKSVLFIPIAAFTVSLIGTFIVRSGVIQSVHAFASDPNKGLFLIAITVLMALPALILFARNAVFFKGDTSEINAYDAAVSVAVMILSAAAAVVLFGTVFPLIYQGFGLGSLSVGAPYFNSIFAPLTIAAALLISGFTLFRQRAASAAAVIAVSAASSVAIAFFLHPKDPIMTAFAVFSCAMLFLSLITEALTKRAGQNWFAFLAHLGIAVSMVGVIGDTQFQQEALVRMGPGCGRPLGDVIFVYDRTDKVDSKSFYADEGRIIVLDKNEKEITELRPQRQTFKSNGMQMTHAGISHGLFRDLYVSMGNQLSAEEYLMRLNIKPMMIWLWLGGLLMIFGLFFARTFRREKDLS</sequence>
<dbReference type="Pfam" id="PF16327">
    <property type="entry name" value="CcmF_C"/>
    <property type="match status" value="1"/>
</dbReference>
<dbReference type="Proteomes" id="UP000472580">
    <property type="component" value="Unassembled WGS sequence"/>
</dbReference>
<dbReference type="InterPro" id="IPR002541">
    <property type="entry name" value="Cyt_c_assembly"/>
</dbReference>
<feature type="transmembrane region" description="Helical" evidence="10">
    <location>
        <begin position="611"/>
        <end position="629"/>
    </location>
</feature>
<keyword evidence="3" id="KW-1003">Cell membrane</keyword>
<dbReference type="InterPro" id="IPR032523">
    <property type="entry name" value="CcmF_C"/>
</dbReference>
<evidence type="ECO:0000256" key="6">
    <source>
        <dbReference type="ARBA" id="ARBA00022748"/>
    </source>
</evidence>
<feature type="transmembrane region" description="Helical" evidence="10">
    <location>
        <begin position="223"/>
        <end position="245"/>
    </location>
</feature>
<evidence type="ECO:0000256" key="5">
    <source>
        <dbReference type="ARBA" id="ARBA00022692"/>
    </source>
</evidence>
<feature type="transmembrane region" description="Helical" evidence="10">
    <location>
        <begin position="457"/>
        <end position="474"/>
    </location>
</feature>
<protein>
    <submittedName>
        <fullName evidence="13">Heme lyase NrfEFG subunit NrfE</fullName>
    </submittedName>
</protein>
<dbReference type="InterPro" id="IPR003567">
    <property type="entry name" value="Cyt_c_biogenesis"/>
</dbReference>
<keyword evidence="7 10" id="KW-1133">Transmembrane helix</keyword>
<evidence type="ECO:0000256" key="9">
    <source>
        <dbReference type="ARBA" id="ARBA00037230"/>
    </source>
</evidence>
<dbReference type="Pfam" id="PF01578">
    <property type="entry name" value="Cytochrom_C_asm"/>
    <property type="match status" value="1"/>
</dbReference>
<dbReference type="GO" id="GO:0020037">
    <property type="term" value="F:heme binding"/>
    <property type="evidence" value="ECO:0007669"/>
    <property type="project" value="InterPro"/>
</dbReference>
<gene>
    <name evidence="13" type="primary">nrfE</name>
    <name evidence="13" type="ORF">E5987_04630</name>
</gene>
<keyword evidence="8 10" id="KW-0472">Membrane</keyword>
<evidence type="ECO:0000256" key="7">
    <source>
        <dbReference type="ARBA" id="ARBA00022989"/>
    </source>
</evidence>
<organism evidence="13 14">
    <name type="scientific">Parasutterella muris</name>
    <dbReference type="NCBI Taxonomy" id="2565572"/>
    <lineage>
        <taxon>Bacteria</taxon>
        <taxon>Pseudomonadati</taxon>
        <taxon>Pseudomonadota</taxon>
        <taxon>Betaproteobacteria</taxon>
        <taxon>Burkholderiales</taxon>
        <taxon>Sutterellaceae</taxon>
        <taxon>Parasutterella</taxon>
    </lineage>
</organism>
<keyword evidence="4" id="KW-0997">Cell inner membrane</keyword>
<feature type="transmembrane region" description="Helical" evidence="10">
    <location>
        <begin position="112"/>
        <end position="129"/>
    </location>
</feature>
<keyword evidence="5 10" id="KW-0812">Transmembrane</keyword>
<feature type="transmembrane region" description="Helical" evidence="10">
    <location>
        <begin position="24"/>
        <end position="45"/>
    </location>
</feature>
<comment type="subcellular location">
    <subcellularLocation>
        <location evidence="1">Cell inner membrane</location>
        <topology evidence="1">Multi-pass membrane protein</topology>
    </subcellularLocation>
</comment>
<feature type="transmembrane region" description="Helical" evidence="10">
    <location>
        <begin position="141"/>
        <end position="163"/>
    </location>
</feature>
<evidence type="ECO:0000256" key="1">
    <source>
        <dbReference type="ARBA" id="ARBA00004429"/>
    </source>
</evidence>
<name>A0A6L6YIE9_9BURK</name>
<keyword evidence="13" id="KW-0456">Lyase</keyword>
<feature type="transmembrane region" description="Helical" evidence="10">
    <location>
        <begin position="329"/>
        <end position="352"/>
    </location>
</feature>
<keyword evidence="6" id="KW-0201">Cytochrome c-type biogenesis</keyword>
<evidence type="ECO:0000256" key="3">
    <source>
        <dbReference type="ARBA" id="ARBA00022475"/>
    </source>
</evidence>
<keyword evidence="14" id="KW-1185">Reference proteome</keyword>
<evidence type="ECO:0000256" key="4">
    <source>
        <dbReference type="ARBA" id="ARBA00022519"/>
    </source>
</evidence>
<feature type="transmembrane region" description="Helical" evidence="10">
    <location>
        <begin position="265"/>
        <end position="281"/>
    </location>
</feature>
<evidence type="ECO:0000256" key="2">
    <source>
        <dbReference type="ARBA" id="ARBA00009186"/>
    </source>
</evidence>
<dbReference type="NCBIfam" id="NF007691">
    <property type="entry name" value="PRK10369.1"/>
    <property type="match status" value="1"/>
</dbReference>
<dbReference type="GO" id="GO:0015232">
    <property type="term" value="F:heme transmembrane transporter activity"/>
    <property type="evidence" value="ECO:0007669"/>
    <property type="project" value="InterPro"/>
</dbReference>
<evidence type="ECO:0000313" key="14">
    <source>
        <dbReference type="Proteomes" id="UP000472580"/>
    </source>
</evidence>
<evidence type="ECO:0000256" key="10">
    <source>
        <dbReference type="SAM" id="Phobius"/>
    </source>
</evidence>
<feature type="transmembrane region" description="Helical" evidence="10">
    <location>
        <begin position="486"/>
        <end position="504"/>
    </location>
</feature>
<dbReference type="PRINTS" id="PR01411">
    <property type="entry name" value="CCMFBIOGNSIS"/>
</dbReference>
<proteinExistence type="inferred from homology"/>
<accession>A0A6L6YIE9</accession>
<feature type="transmembrane region" description="Helical" evidence="10">
    <location>
        <begin position="402"/>
        <end position="426"/>
    </location>
</feature>
<dbReference type="AlphaFoldDB" id="A0A6L6YIE9"/>
<evidence type="ECO:0000259" key="12">
    <source>
        <dbReference type="Pfam" id="PF16327"/>
    </source>
</evidence>
<feature type="transmembrane region" description="Helical" evidence="10">
    <location>
        <begin position="57"/>
        <end position="78"/>
    </location>
</feature>
<feature type="transmembrane region" description="Helical" evidence="10">
    <location>
        <begin position="183"/>
        <end position="211"/>
    </location>
</feature>
<comment type="function">
    <text evidence="9">Required for the biogenesis of c-type cytochromes. Possible subunit of a heme lyase.</text>
</comment>
<dbReference type="GO" id="GO:0017004">
    <property type="term" value="P:cytochrome complex assembly"/>
    <property type="evidence" value="ECO:0007669"/>
    <property type="project" value="UniProtKB-KW"/>
</dbReference>
<dbReference type="GO" id="GO:0016829">
    <property type="term" value="F:lyase activity"/>
    <property type="evidence" value="ECO:0007669"/>
    <property type="project" value="UniProtKB-KW"/>
</dbReference>
<feature type="transmembrane region" description="Helical" evidence="10">
    <location>
        <begin position="290"/>
        <end position="309"/>
    </location>
</feature>
<feature type="transmembrane region" description="Helical" evidence="10">
    <location>
        <begin position="433"/>
        <end position="451"/>
    </location>
</feature>
<evidence type="ECO:0000259" key="11">
    <source>
        <dbReference type="Pfam" id="PF01578"/>
    </source>
</evidence>
<dbReference type="GO" id="GO:0005886">
    <property type="term" value="C:plasma membrane"/>
    <property type="evidence" value="ECO:0007669"/>
    <property type="project" value="UniProtKB-SubCell"/>
</dbReference>
<comment type="caution">
    <text evidence="13">The sequence shown here is derived from an EMBL/GenBank/DDBJ whole genome shotgun (WGS) entry which is preliminary data.</text>
</comment>
<evidence type="ECO:0000256" key="8">
    <source>
        <dbReference type="ARBA" id="ARBA00023136"/>
    </source>
</evidence>
<feature type="domain" description="Cytochrome c-type biogenesis protein CcmF C-terminal" evidence="12">
    <location>
        <begin position="335"/>
        <end position="629"/>
    </location>
</feature>
<dbReference type="InterPro" id="IPR003568">
    <property type="entry name" value="Cyt_c_biogenesis_CcmF"/>
</dbReference>
<evidence type="ECO:0000313" key="13">
    <source>
        <dbReference type="EMBL" id="MVX56493.1"/>
    </source>
</evidence>
<dbReference type="PRINTS" id="PR01410">
    <property type="entry name" value="CCBIOGENESIS"/>
</dbReference>
<dbReference type="EMBL" id="WSRP01000011">
    <property type="protein sequence ID" value="MVX56493.1"/>
    <property type="molecule type" value="Genomic_DNA"/>
</dbReference>
<dbReference type="PANTHER" id="PTHR43653">
    <property type="entry name" value="CYTOCHROME C ASSEMBLY PROTEIN-RELATED"/>
    <property type="match status" value="1"/>
</dbReference>
<feature type="transmembrane region" description="Helical" evidence="10">
    <location>
        <begin position="364"/>
        <end position="390"/>
    </location>
</feature>
<feature type="domain" description="Cytochrome c assembly protein" evidence="11">
    <location>
        <begin position="105"/>
        <end position="311"/>
    </location>
</feature>
<comment type="similarity">
    <text evidence="2">Belongs to the CcmF/CycK/Ccl1/NrfE/CcsA family.</text>
</comment>
<dbReference type="PANTHER" id="PTHR43653:SF1">
    <property type="entry name" value="CYTOCHROME C-TYPE BIOGENESIS PROTEIN CCMF"/>
    <property type="match status" value="1"/>
</dbReference>
<reference evidence="13 14" key="1">
    <citation type="submission" date="2019-12" db="EMBL/GenBank/DDBJ databases">
        <title>Microbes associate with the intestines of laboratory mice.</title>
        <authorList>
            <person name="Navarre W."/>
            <person name="Wong E."/>
        </authorList>
    </citation>
    <scope>NUCLEOTIDE SEQUENCE [LARGE SCALE GENOMIC DNA]</scope>
    <source>
        <strain evidence="13 14">NM82_D38</strain>
    </source>
</reference>